<evidence type="ECO:0000256" key="1">
    <source>
        <dbReference type="SAM" id="MobiDB-lite"/>
    </source>
</evidence>
<dbReference type="EMBL" id="CAJVQB010029421">
    <property type="protein sequence ID" value="CAG8814033.1"/>
    <property type="molecule type" value="Genomic_DNA"/>
</dbReference>
<dbReference type="Proteomes" id="UP000789901">
    <property type="component" value="Unassembled WGS sequence"/>
</dbReference>
<name>A0ABN7W2W7_GIGMA</name>
<feature type="non-terminal residue" evidence="2">
    <location>
        <position position="1"/>
    </location>
</feature>
<reference evidence="2 3" key="1">
    <citation type="submission" date="2021-06" db="EMBL/GenBank/DDBJ databases">
        <authorList>
            <person name="Kallberg Y."/>
            <person name="Tangrot J."/>
            <person name="Rosling A."/>
        </authorList>
    </citation>
    <scope>NUCLEOTIDE SEQUENCE [LARGE SCALE GENOMIC DNA]</scope>
    <source>
        <strain evidence="2 3">120-4 pot B 10/14</strain>
    </source>
</reference>
<feature type="compositionally biased region" description="Polar residues" evidence="1">
    <location>
        <begin position="46"/>
        <end position="58"/>
    </location>
</feature>
<feature type="region of interest" description="Disordered" evidence="1">
    <location>
        <begin position="44"/>
        <end position="65"/>
    </location>
</feature>
<evidence type="ECO:0000313" key="2">
    <source>
        <dbReference type="EMBL" id="CAG8814033.1"/>
    </source>
</evidence>
<accession>A0ABN7W2W7</accession>
<protein>
    <submittedName>
        <fullName evidence="2">17938_t:CDS:1</fullName>
    </submittedName>
</protein>
<organism evidence="2 3">
    <name type="scientific">Gigaspora margarita</name>
    <dbReference type="NCBI Taxonomy" id="4874"/>
    <lineage>
        <taxon>Eukaryota</taxon>
        <taxon>Fungi</taxon>
        <taxon>Fungi incertae sedis</taxon>
        <taxon>Mucoromycota</taxon>
        <taxon>Glomeromycotina</taxon>
        <taxon>Glomeromycetes</taxon>
        <taxon>Diversisporales</taxon>
        <taxon>Gigasporaceae</taxon>
        <taxon>Gigaspora</taxon>
    </lineage>
</organism>
<gene>
    <name evidence="2" type="ORF">GMARGA_LOCUS25942</name>
</gene>
<evidence type="ECO:0000313" key="3">
    <source>
        <dbReference type="Proteomes" id="UP000789901"/>
    </source>
</evidence>
<sequence length="65" mass="7369">EKNRQGGFRAFLALEENQQHRLAILEGDSGVRNGKANWCRIEDSRNTQGRVGKQNSIRGENKSRS</sequence>
<keyword evidence="3" id="KW-1185">Reference proteome</keyword>
<comment type="caution">
    <text evidence="2">The sequence shown here is derived from an EMBL/GenBank/DDBJ whole genome shotgun (WGS) entry which is preliminary data.</text>
</comment>
<proteinExistence type="predicted"/>